<dbReference type="Pfam" id="PF19515">
    <property type="entry name" value="DUF6048"/>
    <property type="match status" value="1"/>
</dbReference>
<keyword evidence="1" id="KW-0732">Signal</keyword>
<dbReference type="InterPro" id="IPR046111">
    <property type="entry name" value="DUF6048"/>
</dbReference>
<organism evidence="2 3">
    <name type="scientific">Shiella aurantiaca</name>
    <dbReference type="NCBI Taxonomy" id="3058365"/>
    <lineage>
        <taxon>Bacteria</taxon>
        <taxon>Pseudomonadati</taxon>
        <taxon>Bacteroidota</taxon>
        <taxon>Cytophagia</taxon>
        <taxon>Cytophagales</taxon>
        <taxon>Shiellaceae</taxon>
        <taxon>Shiella</taxon>
    </lineage>
</organism>
<evidence type="ECO:0000256" key="1">
    <source>
        <dbReference type="SAM" id="SignalP"/>
    </source>
</evidence>
<keyword evidence="3" id="KW-1185">Reference proteome</keyword>
<proteinExistence type="predicted"/>
<feature type="signal peptide" evidence="1">
    <location>
        <begin position="1"/>
        <end position="23"/>
    </location>
</feature>
<gene>
    <name evidence="2" type="ORF">QWY31_12015</name>
</gene>
<reference evidence="2" key="1">
    <citation type="submission" date="2023-06" db="EMBL/GenBank/DDBJ databases">
        <title>Cytophagales bacterium Strain LB-30, isolated from soil.</title>
        <authorList>
            <person name="Liu B."/>
        </authorList>
    </citation>
    <scope>NUCLEOTIDE SEQUENCE</scope>
    <source>
        <strain evidence="2">LB-30</strain>
    </source>
</reference>
<sequence>MWKSFSKLLLVFLCAFLSVGAFAQQQWVPTGLRIGVDVANPVNQALINKGKKQMEFQADVDFAKYLLVADYGVTNSQRLTSSSDFTTQGSFYRLGVDLNLINNDPKVQAATVGLRYGKSQFDNSLSFTQYDSLYGNYSYQGANSGISAHWVELAAGLRAHVWNNFYMGFTYRMKFRLRVQNEGQFTAYEVPGYGIRGRDPWSGFNYYLMYRIAWREKKIVVKEEE</sequence>
<comment type="caution">
    <text evidence="2">The sequence shown here is derived from an EMBL/GenBank/DDBJ whole genome shotgun (WGS) entry which is preliminary data.</text>
</comment>
<protein>
    <submittedName>
        <fullName evidence="2">DUF6048 family protein</fullName>
    </submittedName>
</protein>
<feature type="chain" id="PRO_5046313216" evidence="1">
    <location>
        <begin position="24"/>
        <end position="225"/>
    </location>
</feature>
<evidence type="ECO:0000313" key="3">
    <source>
        <dbReference type="Proteomes" id="UP001168552"/>
    </source>
</evidence>
<name>A0ABT8F722_9BACT</name>
<dbReference type="EMBL" id="JAUHJS010000006">
    <property type="protein sequence ID" value="MDN4166232.1"/>
    <property type="molecule type" value="Genomic_DNA"/>
</dbReference>
<evidence type="ECO:0000313" key="2">
    <source>
        <dbReference type="EMBL" id="MDN4166232.1"/>
    </source>
</evidence>
<accession>A0ABT8F722</accession>
<dbReference type="RefSeq" id="WP_320004768.1">
    <property type="nucleotide sequence ID" value="NZ_JAUHJS010000006.1"/>
</dbReference>
<dbReference type="Proteomes" id="UP001168552">
    <property type="component" value="Unassembled WGS sequence"/>
</dbReference>